<proteinExistence type="predicted"/>
<reference evidence="1" key="1">
    <citation type="submission" date="2014-09" db="EMBL/GenBank/DDBJ databases">
        <authorList>
            <person name="Magalhaes I.L.F."/>
            <person name="Oliveira U."/>
            <person name="Santos F.R."/>
            <person name="Vidigal T.H.D.A."/>
            <person name="Brescovit A.D."/>
            <person name="Santos A.J."/>
        </authorList>
    </citation>
    <scope>NUCLEOTIDE SEQUENCE</scope>
    <source>
        <tissue evidence="1">Shoot tissue taken approximately 20 cm above the soil surface</tissue>
    </source>
</reference>
<reference evidence="1" key="2">
    <citation type="journal article" date="2015" name="Data Brief">
        <title>Shoot transcriptome of the giant reed, Arundo donax.</title>
        <authorList>
            <person name="Barrero R.A."/>
            <person name="Guerrero F.D."/>
            <person name="Moolhuijzen P."/>
            <person name="Goolsby J.A."/>
            <person name="Tidwell J."/>
            <person name="Bellgard S.E."/>
            <person name="Bellgard M.I."/>
        </authorList>
    </citation>
    <scope>NUCLEOTIDE SEQUENCE</scope>
    <source>
        <tissue evidence="1">Shoot tissue taken approximately 20 cm above the soil surface</tissue>
    </source>
</reference>
<sequence>MEPQAATVSVIR</sequence>
<organism evidence="1">
    <name type="scientific">Arundo donax</name>
    <name type="common">Giant reed</name>
    <name type="synonym">Donax arundinaceus</name>
    <dbReference type="NCBI Taxonomy" id="35708"/>
    <lineage>
        <taxon>Eukaryota</taxon>
        <taxon>Viridiplantae</taxon>
        <taxon>Streptophyta</taxon>
        <taxon>Embryophyta</taxon>
        <taxon>Tracheophyta</taxon>
        <taxon>Spermatophyta</taxon>
        <taxon>Magnoliopsida</taxon>
        <taxon>Liliopsida</taxon>
        <taxon>Poales</taxon>
        <taxon>Poaceae</taxon>
        <taxon>PACMAD clade</taxon>
        <taxon>Arundinoideae</taxon>
        <taxon>Arundineae</taxon>
        <taxon>Arundo</taxon>
    </lineage>
</organism>
<dbReference type="EMBL" id="GBRH01166535">
    <property type="protein sequence ID" value="JAE31361.1"/>
    <property type="molecule type" value="Transcribed_RNA"/>
</dbReference>
<accession>A0A0A9H933</accession>
<name>A0A0A9H933_ARUDO</name>
<protein>
    <submittedName>
        <fullName evidence="1">Uncharacterized protein</fullName>
    </submittedName>
</protein>
<evidence type="ECO:0000313" key="1">
    <source>
        <dbReference type="EMBL" id="JAE31361.1"/>
    </source>
</evidence>